<sequence length="112" mass="12624">MSRSRPFVYSHDSVPVMKLLKITDGPVLYAFLEKARDLPVTIEPRMDADPKLSWIPKLFECKQPELSSEKGTLLAPSQGTSHVCNEELINGQRFKCVDRTNDVAPPNSFSFD</sequence>
<organism evidence="1 2">
    <name type="scientific">Populus alba</name>
    <name type="common">White poplar</name>
    <dbReference type="NCBI Taxonomy" id="43335"/>
    <lineage>
        <taxon>Eukaryota</taxon>
        <taxon>Viridiplantae</taxon>
        <taxon>Streptophyta</taxon>
        <taxon>Embryophyta</taxon>
        <taxon>Tracheophyta</taxon>
        <taxon>Spermatophyta</taxon>
        <taxon>Magnoliopsida</taxon>
        <taxon>eudicotyledons</taxon>
        <taxon>Gunneridae</taxon>
        <taxon>Pentapetalae</taxon>
        <taxon>rosids</taxon>
        <taxon>fabids</taxon>
        <taxon>Malpighiales</taxon>
        <taxon>Salicaceae</taxon>
        <taxon>Saliceae</taxon>
        <taxon>Populus</taxon>
    </lineage>
</organism>
<dbReference type="Proteomes" id="UP000309997">
    <property type="component" value="Unassembled WGS sequence"/>
</dbReference>
<gene>
    <name evidence="1" type="ORF">D5086_004287</name>
</gene>
<proteinExistence type="predicted"/>
<name>A0ACC4CRE2_POPAL</name>
<comment type="caution">
    <text evidence="1">The sequence shown here is derived from an EMBL/GenBank/DDBJ whole genome shotgun (WGS) entry which is preliminary data.</text>
</comment>
<evidence type="ECO:0000313" key="2">
    <source>
        <dbReference type="Proteomes" id="UP000309997"/>
    </source>
</evidence>
<reference evidence="1 2" key="1">
    <citation type="journal article" date="2024" name="Plant Biotechnol. J.">
        <title>Genome and CRISPR/Cas9 system of a widespread forest tree (Populus alba) in the world.</title>
        <authorList>
            <person name="Liu Y.J."/>
            <person name="Jiang P.F."/>
            <person name="Han X.M."/>
            <person name="Li X.Y."/>
            <person name="Wang H.M."/>
            <person name="Wang Y.J."/>
            <person name="Wang X.X."/>
            <person name="Zeng Q.Y."/>
        </authorList>
    </citation>
    <scope>NUCLEOTIDE SEQUENCE [LARGE SCALE GENOMIC DNA]</scope>
    <source>
        <strain evidence="2">cv. PAL-ZL1</strain>
    </source>
</reference>
<dbReference type="EMBL" id="RCHU02000002">
    <property type="protein sequence ID" value="KAL3603428.1"/>
    <property type="molecule type" value="Genomic_DNA"/>
</dbReference>
<protein>
    <submittedName>
        <fullName evidence="1">Uncharacterized protein</fullName>
    </submittedName>
</protein>
<keyword evidence="2" id="KW-1185">Reference proteome</keyword>
<evidence type="ECO:0000313" key="1">
    <source>
        <dbReference type="EMBL" id="KAL3603428.1"/>
    </source>
</evidence>
<accession>A0ACC4CRE2</accession>